<feature type="compositionally biased region" description="Basic residues" evidence="1">
    <location>
        <begin position="220"/>
        <end position="229"/>
    </location>
</feature>
<gene>
    <name evidence="2" type="ORF">M5K25_028476</name>
</gene>
<name>A0ABD0TT14_DENTH</name>
<evidence type="ECO:0000313" key="2">
    <source>
        <dbReference type="EMBL" id="KAL0902845.1"/>
    </source>
</evidence>
<accession>A0ABD0TT14</accession>
<protein>
    <submittedName>
        <fullName evidence="2">Uncharacterized protein</fullName>
    </submittedName>
</protein>
<comment type="caution">
    <text evidence="2">The sequence shown here is derived from an EMBL/GenBank/DDBJ whole genome shotgun (WGS) entry which is preliminary data.</text>
</comment>
<evidence type="ECO:0000313" key="3">
    <source>
        <dbReference type="Proteomes" id="UP001552299"/>
    </source>
</evidence>
<keyword evidence="3" id="KW-1185">Reference proteome</keyword>
<evidence type="ECO:0000256" key="1">
    <source>
        <dbReference type="SAM" id="MobiDB-lite"/>
    </source>
</evidence>
<feature type="compositionally biased region" description="Polar residues" evidence="1">
    <location>
        <begin position="182"/>
        <end position="202"/>
    </location>
</feature>
<reference evidence="2 3" key="1">
    <citation type="journal article" date="2024" name="Plant Biotechnol. J.">
        <title>Dendrobium thyrsiflorum genome and its molecular insights into genes involved in important horticultural traits.</title>
        <authorList>
            <person name="Chen B."/>
            <person name="Wang J.Y."/>
            <person name="Zheng P.J."/>
            <person name="Li K.L."/>
            <person name="Liang Y.M."/>
            <person name="Chen X.F."/>
            <person name="Zhang C."/>
            <person name="Zhao X."/>
            <person name="He X."/>
            <person name="Zhang G.Q."/>
            <person name="Liu Z.J."/>
            <person name="Xu Q."/>
        </authorList>
    </citation>
    <scope>NUCLEOTIDE SEQUENCE [LARGE SCALE GENOMIC DNA]</scope>
    <source>
        <strain evidence="2">GZMU011</strain>
    </source>
</reference>
<proteinExistence type="predicted"/>
<sequence length="242" mass="27092">MDPEQLGRTLDLLVGQMGVISQQLKENQSDLAELRCQTTERFDHLERGRNQPPLYMPSRPPSILLHHLPPYSLCGLLSCNPPFNSIRPESLLLSYRQKGARPLLLATSNSSKSSKRSHCMELSHAHHTNYFDDLLANRYNAYLKQQGKSPSSRSTETRSSHGKANRQQTVRGRNSHGKTNRQRPSTQKIATGRPTATSQKNSQGEEQHAATHGRQTATHSHGKQPRRAKFAAQLACSTSIKK</sequence>
<feature type="region of interest" description="Disordered" evidence="1">
    <location>
        <begin position="144"/>
        <end position="242"/>
    </location>
</feature>
<organism evidence="2 3">
    <name type="scientific">Dendrobium thyrsiflorum</name>
    <name type="common">Pinecone-like raceme dendrobium</name>
    <name type="synonym">Orchid</name>
    <dbReference type="NCBI Taxonomy" id="117978"/>
    <lineage>
        <taxon>Eukaryota</taxon>
        <taxon>Viridiplantae</taxon>
        <taxon>Streptophyta</taxon>
        <taxon>Embryophyta</taxon>
        <taxon>Tracheophyta</taxon>
        <taxon>Spermatophyta</taxon>
        <taxon>Magnoliopsida</taxon>
        <taxon>Liliopsida</taxon>
        <taxon>Asparagales</taxon>
        <taxon>Orchidaceae</taxon>
        <taxon>Epidendroideae</taxon>
        <taxon>Malaxideae</taxon>
        <taxon>Dendrobiinae</taxon>
        <taxon>Dendrobium</taxon>
    </lineage>
</organism>
<dbReference type="AlphaFoldDB" id="A0ABD0TT14"/>
<dbReference type="Proteomes" id="UP001552299">
    <property type="component" value="Unassembled WGS sequence"/>
</dbReference>
<dbReference type="EMBL" id="JANQDX010000094">
    <property type="protein sequence ID" value="KAL0902845.1"/>
    <property type="molecule type" value="Genomic_DNA"/>
</dbReference>